<dbReference type="SUPFAM" id="SSF46689">
    <property type="entry name" value="Homeodomain-like"/>
    <property type="match status" value="1"/>
</dbReference>
<protein>
    <submittedName>
        <fullName evidence="2">Type III transcriptional regulator HrpR</fullName>
    </submittedName>
</protein>
<organism evidence="2 3">
    <name type="scientific">Pseudomonas syringae pv. maculicola</name>
    <dbReference type="NCBI Taxonomy" id="59511"/>
    <lineage>
        <taxon>Bacteria</taxon>
        <taxon>Pseudomonadati</taxon>
        <taxon>Pseudomonadota</taxon>
        <taxon>Gammaproteobacteria</taxon>
        <taxon>Pseudomonadales</taxon>
        <taxon>Pseudomonadaceae</taxon>
        <taxon>Pseudomonas</taxon>
    </lineage>
</organism>
<dbReference type="Pfam" id="PF02954">
    <property type="entry name" value="HTH_8"/>
    <property type="match status" value="1"/>
</dbReference>
<dbReference type="Proteomes" id="UP000282378">
    <property type="component" value="Unassembled WGS sequence"/>
</dbReference>
<comment type="caution">
    <text evidence="2">The sequence shown here is derived from an EMBL/GenBank/DDBJ whole genome shotgun (WGS) entry which is preliminary data.</text>
</comment>
<evidence type="ECO:0000259" key="1">
    <source>
        <dbReference type="Pfam" id="PF02954"/>
    </source>
</evidence>
<name>A0A3M2ZBA0_PSEYM</name>
<dbReference type="EMBL" id="RBNL01001803">
    <property type="protein sequence ID" value="RML85579.1"/>
    <property type="molecule type" value="Genomic_DNA"/>
</dbReference>
<gene>
    <name evidence="2" type="ORF">APX70_06337</name>
</gene>
<dbReference type="Gene3D" id="1.10.10.60">
    <property type="entry name" value="Homeodomain-like"/>
    <property type="match status" value="1"/>
</dbReference>
<accession>A0A3M2ZBA0</accession>
<dbReference type="GO" id="GO:0043565">
    <property type="term" value="F:sequence-specific DNA binding"/>
    <property type="evidence" value="ECO:0007669"/>
    <property type="project" value="InterPro"/>
</dbReference>
<evidence type="ECO:0000313" key="2">
    <source>
        <dbReference type="EMBL" id="RML85579.1"/>
    </source>
</evidence>
<evidence type="ECO:0000313" key="3">
    <source>
        <dbReference type="Proteomes" id="UP000282378"/>
    </source>
</evidence>
<dbReference type="InterPro" id="IPR009057">
    <property type="entry name" value="Homeodomain-like_sf"/>
</dbReference>
<feature type="domain" description="DNA binding HTH" evidence="1">
    <location>
        <begin position="2"/>
        <end position="41"/>
    </location>
</feature>
<sequence length="53" mass="6122">MRIIEKMLIQDALKRHRHNFDAVLQELELPRRTLYHRMKELGVAAPIAATAGV</sequence>
<dbReference type="AlphaFoldDB" id="A0A3M2ZBA0"/>
<dbReference type="InterPro" id="IPR002197">
    <property type="entry name" value="HTH_Fis"/>
</dbReference>
<proteinExistence type="predicted"/>
<reference evidence="2 3" key="1">
    <citation type="submission" date="2018-08" db="EMBL/GenBank/DDBJ databases">
        <title>Recombination of ecologically and evolutionarily significant loci maintains genetic cohesion in the Pseudomonas syringae species complex.</title>
        <authorList>
            <person name="Dillon M."/>
            <person name="Thakur S."/>
            <person name="Almeida R.N.D."/>
            <person name="Weir B.S."/>
            <person name="Guttman D.S."/>
        </authorList>
    </citation>
    <scope>NUCLEOTIDE SEQUENCE [LARGE SCALE GENOMIC DNA]</scope>
    <source>
        <strain evidence="2 3">88_10</strain>
    </source>
</reference>